<dbReference type="Proteomes" id="UP000037460">
    <property type="component" value="Unassembled WGS sequence"/>
</dbReference>
<keyword evidence="1" id="KW-0175">Coiled coil</keyword>
<keyword evidence="3" id="KW-1185">Reference proteome</keyword>
<comment type="caution">
    <text evidence="2">The sequence shown here is derived from an EMBL/GenBank/DDBJ whole genome shotgun (WGS) entry which is preliminary data.</text>
</comment>
<sequence>MSGDADLNLSIPEKQQILMRNDPSVATAWAEVQRVTVAAAKGPVATAGHQVVATEANVLGAEEDEGMGAVAVAAAKAAKARADKQASKAEAEAQKQRVREANASKLKARDQLLGAAAGLCDTIRHHFCRVSEYASLLLSSTLLPKQCSEAAWELWQEGLLGHVYRQDHSHCAAEAECKKENYKPKAPLNELARSIFVSFVNNPKMKELISKCIYNGHTWDSESLSNLSHMYQSKRIVLKRWQLIPMLCGKLDKNENRLTRRITAFFVRARSTGMRRLAQKDSPRLCPYYSPKTSFWRREADSRLYRALVDRTAILPSSNWPATRFAVPVVRPILRAVVDQLPPIQPPTDAPTPQLTAEERAQLPTDFLPRIERPSALREVPVPSGTMTVVGPQVKRMGGRQRASHHALPMHQERARSTNPYRRFMQEEMPHHQRAADSRLTSRWVWEELPNTV</sequence>
<evidence type="ECO:0000313" key="3">
    <source>
        <dbReference type="Proteomes" id="UP000037460"/>
    </source>
</evidence>
<evidence type="ECO:0000313" key="2">
    <source>
        <dbReference type="EMBL" id="KOO34542.1"/>
    </source>
</evidence>
<dbReference type="EMBL" id="JWZX01001184">
    <property type="protein sequence ID" value="KOO34542.1"/>
    <property type="molecule type" value="Genomic_DNA"/>
</dbReference>
<name>A0A0M0K7I8_9EUKA</name>
<feature type="coiled-coil region" evidence="1">
    <location>
        <begin position="72"/>
        <end position="111"/>
    </location>
</feature>
<organism evidence="2 3">
    <name type="scientific">Chrysochromulina tobinii</name>
    <dbReference type="NCBI Taxonomy" id="1460289"/>
    <lineage>
        <taxon>Eukaryota</taxon>
        <taxon>Haptista</taxon>
        <taxon>Haptophyta</taxon>
        <taxon>Prymnesiophyceae</taxon>
        <taxon>Prymnesiales</taxon>
        <taxon>Chrysochromulinaceae</taxon>
        <taxon>Chrysochromulina</taxon>
    </lineage>
</organism>
<accession>A0A0M0K7I8</accession>
<evidence type="ECO:0000256" key="1">
    <source>
        <dbReference type="SAM" id="Coils"/>
    </source>
</evidence>
<reference evidence="3" key="1">
    <citation type="journal article" date="2015" name="PLoS Genet.">
        <title>Genome Sequence and Transcriptome Analyses of Chrysochromulina tobin: Metabolic Tools for Enhanced Algal Fitness in the Prominent Order Prymnesiales (Haptophyceae).</title>
        <authorList>
            <person name="Hovde B.T."/>
            <person name="Deodato C.R."/>
            <person name="Hunsperger H.M."/>
            <person name="Ryken S.A."/>
            <person name="Yost W."/>
            <person name="Jha R.K."/>
            <person name="Patterson J."/>
            <person name="Monnat R.J. Jr."/>
            <person name="Barlow S.B."/>
            <person name="Starkenburg S.R."/>
            <person name="Cattolico R.A."/>
        </authorList>
    </citation>
    <scope>NUCLEOTIDE SEQUENCE</scope>
    <source>
        <strain evidence="3">CCMP291</strain>
    </source>
</reference>
<proteinExistence type="predicted"/>
<dbReference type="AlphaFoldDB" id="A0A0M0K7I8"/>
<gene>
    <name evidence="2" type="ORF">Ctob_016215</name>
</gene>
<protein>
    <submittedName>
        <fullName evidence="2">Uncharacterized protein</fullName>
    </submittedName>
</protein>